<proteinExistence type="predicted"/>
<dbReference type="Gene3D" id="1.10.443.10">
    <property type="entry name" value="Intergrase catalytic core"/>
    <property type="match status" value="1"/>
</dbReference>
<keyword evidence="1" id="KW-0238">DNA-binding</keyword>
<dbReference type="GO" id="GO:0006310">
    <property type="term" value="P:DNA recombination"/>
    <property type="evidence" value="ECO:0007669"/>
    <property type="project" value="UniProtKB-KW"/>
</dbReference>
<dbReference type="AlphaFoldDB" id="A0A9X1YG39"/>
<reference evidence="5" key="1">
    <citation type="submission" date="2022-04" db="EMBL/GenBank/DDBJ databases">
        <title>Roseomonas acroporae sp. nov., isolated from coral Acropora digitifera.</title>
        <authorList>
            <person name="Sun H."/>
        </authorList>
    </citation>
    <scope>NUCLEOTIDE SEQUENCE</scope>
    <source>
        <strain evidence="5">NAR14</strain>
    </source>
</reference>
<evidence type="ECO:0000313" key="5">
    <source>
        <dbReference type="EMBL" id="MCK8788057.1"/>
    </source>
</evidence>
<keyword evidence="2" id="KW-0233">DNA recombination</keyword>
<feature type="region of interest" description="Disordered" evidence="3">
    <location>
        <begin position="1"/>
        <end position="23"/>
    </location>
</feature>
<keyword evidence="6" id="KW-1185">Reference proteome</keyword>
<dbReference type="InterPro" id="IPR052925">
    <property type="entry name" value="Phage_Integrase-like_Recomb"/>
</dbReference>
<dbReference type="PROSITE" id="PS51898">
    <property type="entry name" value="TYR_RECOMBINASE"/>
    <property type="match status" value="1"/>
</dbReference>
<sequence>MADTPAKALPRPPGPPAEDVGEPVARARDDVGYAVAPRTEQAYGTYWAAFQTWCEGHAVPALPSLPTIVAAYLAERSVSLGRSGLRLILAAIAHHHRRAGYPWSSRDPVIASALRGIPRQRPVRPAAALTPTEIGKLLDTCGGDPAGYRDRALLLLGFAGALRRAELVAIDREHLRFTGEGLVLAVPPSGRGQAGRQAALGIPRGPDPPTCPVRAVEEWLRRAGIAYGAVFRRLGPCGLPEGRLTANGVWKILRRRAAIAGLTVDAGERLGPHGLRAGRITVALRDGMSAAAVRRLARQSSRATTQHYRLRDREQDNGPAPARPAR</sequence>
<comment type="caution">
    <text evidence="5">The sequence shown here is derived from an EMBL/GenBank/DDBJ whole genome shotgun (WGS) entry which is preliminary data.</text>
</comment>
<dbReference type="RefSeq" id="WP_248670099.1">
    <property type="nucleotide sequence ID" value="NZ_JALPRX010000172.1"/>
</dbReference>
<dbReference type="InterPro" id="IPR013762">
    <property type="entry name" value="Integrase-like_cat_sf"/>
</dbReference>
<evidence type="ECO:0000259" key="4">
    <source>
        <dbReference type="PROSITE" id="PS51898"/>
    </source>
</evidence>
<dbReference type="InterPro" id="IPR002104">
    <property type="entry name" value="Integrase_catalytic"/>
</dbReference>
<evidence type="ECO:0000256" key="3">
    <source>
        <dbReference type="SAM" id="MobiDB-lite"/>
    </source>
</evidence>
<feature type="region of interest" description="Disordered" evidence="3">
    <location>
        <begin position="297"/>
        <end position="326"/>
    </location>
</feature>
<dbReference type="InterPro" id="IPR010998">
    <property type="entry name" value="Integrase_recombinase_N"/>
</dbReference>
<dbReference type="PANTHER" id="PTHR34605">
    <property type="entry name" value="PHAGE_INTEGRASE DOMAIN-CONTAINING PROTEIN"/>
    <property type="match status" value="1"/>
</dbReference>
<dbReference type="PANTHER" id="PTHR34605:SF4">
    <property type="entry name" value="DNA ADENINE METHYLTRANSFERASE"/>
    <property type="match status" value="1"/>
</dbReference>
<dbReference type="EMBL" id="JALPRX010000172">
    <property type="protein sequence ID" value="MCK8788057.1"/>
    <property type="molecule type" value="Genomic_DNA"/>
</dbReference>
<dbReference type="GO" id="GO:0003677">
    <property type="term" value="F:DNA binding"/>
    <property type="evidence" value="ECO:0007669"/>
    <property type="project" value="UniProtKB-KW"/>
</dbReference>
<dbReference type="Proteomes" id="UP001139516">
    <property type="component" value="Unassembled WGS sequence"/>
</dbReference>
<dbReference type="SUPFAM" id="SSF47823">
    <property type="entry name" value="lambda integrase-like, N-terminal domain"/>
    <property type="match status" value="1"/>
</dbReference>
<accession>A0A9X1YG39</accession>
<evidence type="ECO:0000313" key="6">
    <source>
        <dbReference type="Proteomes" id="UP001139516"/>
    </source>
</evidence>
<dbReference type="SUPFAM" id="SSF56349">
    <property type="entry name" value="DNA breaking-rejoining enzymes"/>
    <property type="match status" value="1"/>
</dbReference>
<protein>
    <submittedName>
        <fullName evidence="5">Tyrosine-type recombinase/integrase</fullName>
    </submittedName>
</protein>
<dbReference type="InterPro" id="IPR011010">
    <property type="entry name" value="DNA_brk_join_enz"/>
</dbReference>
<feature type="compositionally biased region" description="Polar residues" evidence="3">
    <location>
        <begin position="298"/>
        <end position="307"/>
    </location>
</feature>
<name>A0A9X1YG39_9PROT</name>
<evidence type="ECO:0000256" key="1">
    <source>
        <dbReference type="ARBA" id="ARBA00023125"/>
    </source>
</evidence>
<evidence type="ECO:0000256" key="2">
    <source>
        <dbReference type="ARBA" id="ARBA00023172"/>
    </source>
</evidence>
<organism evidence="5 6">
    <name type="scientific">Roseomonas acroporae</name>
    <dbReference type="NCBI Taxonomy" id="2937791"/>
    <lineage>
        <taxon>Bacteria</taxon>
        <taxon>Pseudomonadati</taxon>
        <taxon>Pseudomonadota</taxon>
        <taxon>Alphaproteobacteria</taxon>
        <taxon>Acetobacterales</taxon>
        <taxon>Roseomonadaceae</taxon>
        <taxon>Roseomonas</taxon>
    </lineage>
</organism>
<dbReference type="Pfam" id="PF00589">
    <property type="entry name" value="Phage_integrase"/>
    <property type="match status" value="1"/>
</dbReference>
<gene>
    <name evidence="5" type="ORF">M0638_27250</name>
</gene>
<dbReference type="Gene3D" id="1.10.150.130">
    <property type="match status" value="1"/>
</dbReference>
<dbReference type="GO" id="GO:0015074">
    <property type="term" value="P:DNA integration"/>
    <property type="evidence" value="ECO:0007669"/>
    <property type="project" value="InterPro"/>
</dbReference>
<feature type="domain" description="Tyr recombinase" evidence="4">
    <location>
        <begin position="124"/>
        <end position="321"/>
    </location>
</feature>